<organism evidence="3 4">
    <name type="scientific">Streptosporangium pseudovulgare</name>
    <dbReference type="NCBI Taxonomy" id="35765"/>
    <lineage>
        <taxon>Bacteria</taxon>
        <taxon>Bacillati</taxon>
        <taxon>Actinomycetota</taxon>
        <taxon>Actinomycetes</taxon>
        <taxon>Streptosporangiales</taxon>
        <taxon>Streptosporangiaceae</taxon>
        <taxon>Streptosporangium</taxon>
    </lineage>
</organism>
<feature type="transmembrane region" description="Helical" evidence="2">
    <location>
        <begin position="371"/>
        <end position="390"/>
    </location>
</feature>
<dbReference type="EMBL" id="BMQJ01000010">
    <property type="protein sequence ID" value="GGQ06876.1"/>
    <property type="molecule type" value="Genomic_DNA"/>
</dbReference>
<evidence type="ECO:0000313" key="4">
    <source>
        <dbReference type="Proteomes" id="UP000611554"/>
    </source>
</evidence>
<name>A0ABQ2R0J3_9ACTN</name>
<keyword evidence="2" id="KW-1133">Transmembrane helix</keyword>
<keyword evidence="2" id="KW-0812">Transmembrane</keyword>
<gene>
    <name evidence="3" type="ORF">GCM10010140_41350</name>
</gene>
<sequence>MVASNGYGYRHGTMARAAVDLDSIDEQLNDIRRILETECALPSGAFGWGAEMGRRSYEKYRNAWHDELDFAVKEGRRISELAAETDRGYLNAESPRVQELLYTVGWAPDGSGRFKEQPSSPAGPPGDADSGSDGSWLHRGLLGVGVLGLGVDSWALKRYPEWRQLTLESRRARKASPYLRGKNPIVREALASGRSPAPPGHTWYIDRKGGMVTVKSQSAVLSRSTTSVLHFARRFSLMALAAGVVWELLAVPSDADLNRAALGWDEIARRARQIFGGDLAAIHELAAGDWSGVARNASDERIFSFIRGGIDLADFASDMAARLNGLIEQLNALHKAAYWTASVTVAALVAHAALSFTPAGRLIARFLGSQLTTMVMFMINIAPALAASAFTGSLKDAFYERTFPAGRDPYRLRYGWL</sequence>
<feature type="compositionally biased region" description="Low complexity" evidence="1">
    <location>
        <begin position="125"/>
        <end position="134"/>
    </location>
</feature>
<protein>
    <submittedName>
        <fullName evidence="3">Uncharacterized protein</fullName>
    </submittedName>
</protein>
<feature type="transmembrane region" description="Helical" evidence="2">
    <location>
        <begin position="336"/>
        <end position="359"/>
    </location>
</feature>
<dbReference type="RefSeq" id="WP_189248103.1">
    <property type="nucleotide sequence ID" value="NZ_BMQJ01000010.1"/>
</dbReference>
<feature type="region of interest" description="Disordered" evidence="1">
    <location>
        <begin position="112"/>
        <end position="134"/>
    </location>
</feature>
<dbReference type="Proteomes" id="UP000611554">
    <property type="component" value="Unassembled WGS sequence"/>
</dbReference>
<evidence type="ECO:0000256" key="1">
    <source>
        <dbReference type="SAM" id="MobiDB-lite"/>
    </source>
</evidence>
<accession>A0ABQ2R0J3</accession>
<proteinExistence type="predicted"/>
<evidence type="ECO:0000256" key="2">
    <source>
        <dbReference type="SAM" id="Phobius"/>
    </source>
</evidence>
<comment type="caution">
    <text evidence="3">The sequence shown here is derived from an EMBL/GenBank/DDBJ whole genome shotgun (WGS) entry which is preliminary data.</text>
</comment>
<keyword evidence="4" id="KW-1185">Reference proteome</keyword>
<evidence type="ECO:0000313" key="3">
    <source>
        <dbReference type="EMBL" id="GGQ06876.1"/>
    </source>
</evidence>
<reference evidence="4" key="1">
    <citation type="journal article" date="2019" name="Int. J. Syst. Evol. Microbiol.">
        <title>The Global Catalogue of Microorganisms (GCM) 10K type strain sequencing project: providing services to taxonomists for standard genome sequencing and annotation.</title>
        <authorList>
            <consortium name="The Broad Institute Genomics Platform"/>
            <consortium name="The Broad Institute Genome Sequencing Center for Infectious Disease"/>
            <person name="Wu L."/>
            <person name="Ma J."/>
        </authorList>
    </citation>
    <scope>NUCLEOTIDE SEQUENCE [LARGE SCALE GENOMIC DNA]</scope>
    <source>
        <strain evidence="4">JCM 3115</strain>
    </source>
</reference>
<keyword evidence="2" id="KW-0472">Membrane</keyword>